<gene>
    <name evidence="1" type="ORF">JKL49_21440</name>
</gene>
<dbReference type="SUPFAM" id="SSF55874">
    <property type="entry name" value="ATPase domain of HSP90 chaperone/DNA topoisomerase II/histidine kinase"/>
    <property type="match status" value="1"/>
</dbReference>
<name>A0A974P240_9CAUL</name>
<accession>A0A974P240</accession>
<evidence type="ECO:0008006" key="2">
    <source>
        <dbReference type="Google" id="ProtNLM"/>
    </source>
</evidence>
<dbReference type="EMBL" id="CP068570">
    <property type="protein sequence ID" value="QQZ49507.1"/>
    <property type="molecule type" value="Genomic_DNA"/>
</dbReference>
<dbReference type="Gene3D" id="3.30.565.10">
    <property type="entry name" value="Histidine kinase-like ATPase, C-terminal domain"/>
    <property type="match status" value="1"/>
</dbReference>
<proteinExistence type="predicted"/>
<dbReference type="InterPro" id="IPR036890">
    <property type="entry name" value="HATPase_C_sf"/>
</dbReference>
<dbReference type="AlphaFoldDB" id="A0A974P240"/>
<evidence type="ECO:0000313" key="1">
    <source>
        <dbReference type="EMBL" id="QQZ49507.1"/>
    </source>
</evidence>
<reference evidence="1" key="1">
    <citation type="submission" date="2021-01" db="EMBL/GenBank/DDBJ databases">
        <title>Genome sequence of Phenylobacterium sp. 20VBR1 isolated from a valley glaceir, Ny-Alesund, Svalbard.</title>
        <authorList>
            <person name="Thomas F.A."/>
            <person name="Krishnan K.P."/>
            <person name="Sinha R.K."/>
        </authorList>
    </citation>
    <scope>NUCLEOTIDE SEQUENCE</scope>
    <source>
        <strain evidence="1">20VBR1</strain>
    </source>
</reference>
<sequence>MVTRHGGQVTCDSAPGEGARFVVDLPECD</sequence>
<organism evidence="1">
    <name type="scientific">Phenylobacterium glaciei</name>
    <dbReference type="NCBI Taxonomy" id="2803784"/>
    <lineage>
        <taxon>Bacteria</taxon>
        <taxon>Pseudomonadati</taxon>
        <taxon>Pseudomonadota</taxon>
        <taxon>Alphaproteobacteria</taxon>
        <taxon>Caulobacterales</taxon>
        <taxon>Caulobacteraceae</taxon>
        <taxon>Phenylobacterium</taxon>
    </lineage>
</organism>
<protein>
    <recommendedName>
        <fullName evidence="2">Histidine kinase/HSP90-like ATPase domain-containing protein</fullName>
    </recommendedName>
</protein>